<keyword evidence="2" id="KW-1003">Cell membrane</keyword>
<feature type="transmembrane region" description="Helical" evidence="7">
    <location>
        <begin position="362"/>
        <end position="382"/>
    </location>
</feature>
<dbReference type="PANTHER" id="PTHR23513:SF11">
    <property type="entry name" value="STAPHYLOFERRIN A TRANSPORTER"/>
    <property type="match status" value="1"/>
</dbReference>
<proteinExistence type="predicted"/>
<keyword evidence="3 7" id="KW-0812">Transmembrane</keyword>
<gene>
    <name evidence="8" type="ORF">BN12_1400001</name>
</gene>
<dbReference type="OrthoDB" id="3287459at2"/>
<evidence type="ECO:0000256" key="5">
    <source>
        <dbReference type="ARBA" id="ARBA00023136"/>
    </source>
</evidence>
<dbReference type="AlphaFoldDB" id="A0A077LTD0"/>
<feature type="region of interest" description="Disordered" evidence="6">
    <location>
        <begin position="386"/>
        <end position="407"/>
    </location>
</feature>
<dbReference type="GO" id="GO:0022857">
    <property type="term" value="F:transmembrane transporter activity"/>
    <property type="evidence" value="ECO:0007669"/>
    <property type="project" value="InterPro"/>
</dbReference>
<feature type="transmembrane region" description="Helical" evidence="7">
    <location>
        <begin position="278"/>
        <end position="305"/>
    </location>
</feature>
<evidence type="ECO:0000313" key="9">
    <source>
        <dbReference type="Proteomes" id="UP000035721"/>
    </source>
</evidence>
<keyword evidence="5 7" id="KW-0472">Membrane</keyword>
<comment type="subcellular location">
    <subcellularLocation>
        <location evidence="1">Cell membrane</location>
        <topology evidence="1">Multi-pass membrane protein</topology>
    </subcellularLocation>
</comment>
<comment type="caution">
    <text evidence="8">The sequence shown here is derived from an EMBL/GenBank/DDBJ whole genome shotgun (WGS) entry which is preliminary data.</text>
</comment>
<sequence length="407" mass="42246">MRTYRQLFAIAEFRRLFAVRVATMASVVLGGLGLGVVMFDATGSPVLTALAMFGGPLVTLATSSFLLASSDLLRPRTAIVAVTATAGVTDLGQLIPGLAWGWRFALLAAGYVVVAATSGTVIALLADIVPPDGFVLARSTMNMLVGGIQVIGNGVGALLLLHVAPTGLFWISSTAAFAAALLARFGLADHPPRASGKVVARTRAVNRVLLGSRTLRPVLLTMWVPNGLIVGCEALFVPYAHARAGLLFAAAAAGMLLGDLLMGRFVPPPRRDRLVEPLRLLLAIPYLGFFLVPAPFWASLLGFLASVGYSASLPLQERIVRLTDPTHRGQAFGLAQTGMMVGQSIGAVGAGAVAQWVGRGTAGVGLTMGVFAVLSLATTLSLTPGLRRSREGASPHPAAEPLADRSV</sequence>
<dbReference type="Pfam" id="PF07690">
    <property type="entry name" value="MFS_1"/>
    <property type="match status" value="1"/>
</dbReference>
<feature type="transmembrane region" description="Helical" evidence="7">
    <location>
        <begin position="217"/>
        <end position="240"/>
    </location>
</feature>
<keyword evidence="9" id="KW-1185">Reference proteome</keyword>
<feature type="transmembrane region" description="Helical" evidence="7">
    <location>
        <begin position="167"/>
        <end position="187"/>
    </location>
</feature>
<keyword evidence="4 7" id="KW-1133">Transmembrane helix</keyword>
<evidence type="ECO:0000313" key="8">
    <source>
        <dbReference type="EMBL" id="CCH76698.1"/>
    </source>
</evidence>
<dbReference type="InterPro" id="IPR036259">
    <property type="entry name" value="MFS_trans_sf"/>
</dbReference>
<evidence type="ECO:0000256" key="6">
    <source>
        <dbReference type="SAM" id="MobiDB-lite"/>
    </source>
</evidence>
<dbReference type="PANTHER" id="PTHR23513">
    <property type="entry name" value="INTEGRAL MEMBRANE EFFLUX PROTEIN-RELATED"/>
    <property type="match status" value="1"/>
</dbReference>
<feature type="transmembrane region" description="Helical" evidence="7">
    <location>
        <begin position="45"/>
        <end position="67"/>
    </location>
</feature>
<evidence type="ECO:0000256" key="3">
    <source>
        <dbReference type="ARBA" id="ARBA00022692"/>
    </source>
</evidence>
<feature type="transmembrane region" description="Helical" evidence="7">
    <location>
        <begin position="141"/>
        <end position="161"/>
    </location>
</feature>
<feature type="transmembrane region" description="Helical" evidence="7">
    <location>
        <begin position="21"/>
        <end position="39"/>
    </location>
</feature>
<feature type="transmembrane region" description="Helical" evidence="7">
    <location>
        <begin position="108"/>
        <end position="129"/>
    </location>
</feature>
<dbReference type="GO" id="GO:0005886">
    <property type="term" value="C:plasma membrane"/>
    <property type="evidence" value="ECO:0007669"/>
    <property type="project" value="UniProtKB-SubCell"/>
</dbReference>
<evidence type="ECO:0000256" key="2">
    <source>
        <dbReference type="ARBA" id="ARBA00022475"/>
    </source>
</evidence>
<dbReference type="Gene3D" id="1.20.1250.20">
    <property type="entry name" value="MFS general substrate transporter like domains"/>
    <property type="match status" value="1"/>
</dbReference>
<name>A0A077LTD0_9MICO</name>
<feature type="transmembrane region" description="Helical" evidence="7">
    <location>
        <begin position="246"/>
        <end position="266"/>
    </location>
</feature>
<accession>A0A077LTD0</accession>
<dbReference type="STRING" id="1194083.BN12_1400001"/>
<dbReference type="SUPFAM" id="SSF103473">
    <property type="entry name" value="MFS general substrate transporter"/>
    <property type="match status" value="1"/>
</dbReference>
<dbReference type="Proteomes" id="UP000035721">
    <property type="component" value="Unassembled WGS sequence"/>
</dbReference>
<reference evidence="8 9" key="1">
    <citation type="journal article" date="2013" name="ISME J.">
        <title>A metabolic model for members of the genus Tetrasphaera involved in enhanced biological phosphorus removal.</title>
        <authorList>
            <person name="Kristiansen R."/>
            <person name="Nguyen H.T.T."/>
            <person name="Saunders A.M."/>
            <person name="Nielsen J.L."/>
            <person name="Wimmer R."/>
            <person name="Le V.Q."/>
            <person name="McIlroy S.J."/>
            <person name="Petrovski S."/>
            <person name="Seviour R.J."/>
            <person name="Calteau A."/>
            <person name="Nielsen K.L."/>
            <person name="Nielsen P.H."/>
        </authorList>
    </citation>
    <scope>NUCLEOTIDE SEQUENCE [LARGE SCALE GENOMIC DNA]</scope>
    <source>
        <strain evidence="8 9">T1-X7</strain>
    </source>
</reference>
<evidence type="ECO:0000256" key="1">
    <source>
        <dbReference type="ARBA" id="ARBA00004651"/>
    </source>
</evidence>
<evidence type="ECO:0000256" key="7">
    <source>
        <dbReference type="SAM" id="Phobius"/>
    </source>
</evidence>
<dbReference type="EMBL" id="CAJB01000047">
    <property type="protein sequence ID" value="CCH76698.1"/>
    <property type="molecule type" value="Genomic_DNA"/>
</dbReference>
<evidence type="ECO:0000256" key="4">
    <source>
        <dbReference type="ARBA" id="ARBA00022989"/>
    </source>
</evidence>
<dbReference type="RefSeq" id="WP_048553473.1">
    <property type="nucleotide sequence ID" value="NZ_HF570958.1"/>
</dbReference>
<protein>
    <submittedName>
        <fullName evidence="8">Integral membrane protein</fullName>
    </submittedName>
</protein>
<organism evidence="8 9">
    <name type="scientific">Nostocoides japonicum T1-X7</name>
    <dbReference type="NCBI Taxonomy" id="1194083"/>
    <lineage>
        <taxon>Bacteria</taxon>
        <taxon>Bacillati</taxon>
        <taxon>Actinomycetota</taxon>
        <taxon>Actinomycetes</taxon>
        <taxon>Micrococcales</taxon>
        <taxon>Intrasporangiaceae</taxon>
        <taxon>Nostocoides</taxon>
    </lineage>
</organism>
<dbReference type="InterPro" id="IPR011701">
    <property type="entry name" value="MFS"/>
</dbReference>